<dbReference type="Proteomes" id="UP001596297">
    <property type="component" value="Unassembled WGS sequence"/>
</dbReference>
<keyword evidence="4" id="KW-1185">Reference proteome</keyword>
<dbReference type="EMBL" id="JBHSWD010000001">
    <property type="protein sequence ID" value="MFC6592414.1"/>
    <property type="molecule type" value="Genomic_DNA"/>
</dbReference>
<dbReference type="Pfam" id="PF20941">
    <property type="entry name" value="DUF6848"/>
    <property type="match status" value="1"/>
</dbReference>
<dbReference type="Gene3D" id="3.30.2220.10">
    <property type="entry name" value="rbstp2171"/>
    <property type="match status" value="1"/>
</dbReference>
<feature type="domain" description="DUF6848" evidence="2">
    <location>
        <begin position="61"/>
        <end position="133"/>
    </location>
</feature>
<evidence type="ECO:0000313" key="4">
    <source>
        <dbReference type="Proteomes" id="UP001596297"/>
    </source>
</evidence>
<sequence length="139" mass="15307">MTNQAQTERRIDTAPATQPQTFAGLPDIRSSMAQFRREYGESRVKALSAMVGDRRVEVVVRAPTRLEHDRHTATVLKIREGKTETAMTATRQLLLTCTLAPDAAALAATLDEYPALADKFGETLLDMAGAEAEVREETF</sequence>
<evidence type="ECO:0000313" key="3">
    <source>
        <dbReference type="EMBL" id="MFC6592414.1"/>
    </source>
</evidence>
<reference evidence="4" key="1">
    <citation type="journal article" date="2019" name="Int. J. Syst. Evol. Microbiol.">
        <title>The Global Catalogue of Microorganisms (GCM) 10K type strain sequencing project: providing services to taxonomists for standard genome sequencing and annotation.</title>
        <authorList>
            <consortium name="The Broad Institute Genomics Platform"/>
            <consortium name="The Broad Institute Genome Sequencing Center for Infectious Disease"/>
            <person name="Wu L."/>
            <person name="Ma J."/>
        </authorList>
    </citation>
    <scope>NUCLEOTIDE SEQUENCE [LARGE SCALE GENOMIC DNA]</scope>
    <source>
        <strain evidence="4">CGMCC 1.15772</strain>
    </source>
</reference>
<evidence type="ECO:0000259" key="2">
    <source>
        <dbReference type="Pfam" id="PF20941"/>
    </source>
</evidence>
<name>A0ABW1YHS6_9DEIO</name>
<proteinExistence type="predicted"/>
<comment type="caution">
    <text evidence="3">The sequence shown here is derived from an EMBL/GenBank/DDBJ whole genome shotgun (WGS) entry which is preliminary data.</text>
</comment>
<organism evidence="3 4">
    <name type="scientific">Deinococcus lacus</name>
    <dbReference type="NCBI Taxonomy" id="392561"/>
    <lineage>
        <taxon>Bacteria</taxon>
        <taxon>Thermotogati</taxon>
        <taxon>Deinococcota</taxon>
        <taxon>Deinococci</taxon>
        <taxon>Deinococcales</taxon>
        <taxon>Deinococcaceae</taxon>
        <taxon>Deinococcus</taxon>
    </lineage>
</organism>
<protein>
    <recommendedName>
        <fullName evidence="2">DUF6848 domain-containing protein</fullName>
    </recommendedName>
</protein>
<dbReference type="RefSeq" id="WP_380083440.1">
    <property type="nucleotide sequence ID" value="NZ_JBHSWD010000001.1"/>
</dbReference>
<evidence type="ECO:0000256" key="1">
    <source>
        <dbReference type="SAM" id="MobiDB-lite"/>
    </source>
</evidence>
<feature type="region of interest" description="Disordered" evidence="1">
    <location>
        <begin position="1"/>
        <end position="23"/>
    </location>
</feature>
<accession>A0ABW1YHS6</accession>
<gene>
    <name evidence="3" type="ORF">ACFP81_10685</name>
</gene>
<dbReference type="InterPro" id="IPR049294">
    <property type="entry name" value="DUF6848"/>
</dbReference>